<dbReference type="InterPro" id="IPR050307">
    <property type="entry name" value="Sterol_Desaturase_Related"/>
</dbReference>
<gene>
    <name evidence="7" type="ORF">CYY_003243</name>
</gene>
<keyword evidence="4 5" id="KW-0472">Membrane</keyword>
<evidence type="ECO:0000256" key="1">
    <source>
        <dbReference type="ARBA" id="ARBA00004370"/>
    </source>
</evidence>
<reference evidence="7" key="1">
    <citation type="submission" date="2020-01" db="EMBL/GenBank/DDBJ databases">
        <title>Development of genomics and gene disruption for Polysphondylium violaceum indicates a role for the polyketide synthase stlB in stalk morphogenesis.</title>
        <authorList>
            <person name="Narita B."/>
            <person name="Kawabe Y."/>
            <person name="Kin K."/>
            <person name="Saito T."/>
            <person name="Gibbs R."/>
            <person name="Kuspa A."/>
            <person name="Muzny D."/>
            <person name="Queller D."/>
            <person name="Richards S."/>
            <person name="Strassman J."/>
            <person name="Sucgang R."/>
            <person name="Worley K."/>
            <person name="Schaap P."/>
        </authorList>
    </citation>
    <scope>NUCLEOTIDE SEQUENCE</scope>
    <source>
        <strain evidence="7">QSvi11</strain>
    </source>
</reference>
<feature type="transmembrane region" description="Helical" evidence="5">
    <location>
        <begin position="109"/>
        <end position="128"/>
    </location>
</feature>
<dbReference type="GO" id="GO:0016491">
    <property type="term" value="F:oxidoreductase activity"/>
    <property type="evidence" value="ECO:0007669"/>
    <property type="project" value="InterPro"/>
</dbReference>
<evidence type="ECO:0000256" key="5">
    <source>
        <dbReference type="SAM" id="Phobius"/>
    </source>
</evidence>
<dbReference type="OrthoDB" id="1658724at2759"/>
<keyword evidence="2 5" id="KW-0812">Transmembrane</keyword>
<evidence type="ECO:0000256" key="2">
    <source>
        <dbReference type="ARBA" id="ARBA00022692"/>
    </source>
</evidence>
<evidence type="ECO:0000256" key="4">
    <source>
        <dbReference type="ARBA" id="ARBA00023136"/>
    </source>
</evidence>
<evidence type="ECO:0000313" key="8">
    <source>
        <dbReference type="Proteomes" id="UP000695562"/>
    </source>
</evidence>
<dbReference type="EMBL" id="AJWJ01000099">
    <property type="protein sequence ID" value="KAF2075462.1"/>
    <property type="molecule type" value="Genomic_DNA"/>
</dbReference>
<name>A0A8J4Q013_9MYCE</name>
<feature type="domain" description="Fatty acid hydroxylase" evidence="6">
    <location>
        <begin position="116"/>
        <end position="246"/>
    </location>
</feature>
<keyword evidence="8" id="KW-1185">Reference proteome</keyword>
<dbReference type="PANTHER" id="PTHR11863">
    <property type="entry name" value="STEROL DESATURASE"/>
    <property type="match status" value="1"/>
</dbReference>
<accession>A0A8J4Q013</accession>
<evidence type="ECO:0000259" key="6">
    <source>
        <dbReference type="Pfam" id="PF04116"/>
    </source>
</evidence>
<comment type="caution">
    <text evidence="7">The sequence shown here is derived from an EMBL/GenBank/DDBJ whole genome shotgun (WGS) entry which is preliminary data.</text>
</comment>
<dbReference type="InterPro" id="IPR006694">
    <property type="entry name" value="Fatty_acid_hydroxylase"/>
</dbReference>
<evidence type="ECO:0000313" key="7">
    <source>
        <dbReference type="EMBL" id="KAF2075462.1"/>
    </source>
</evidence>
<sequence>MSLAFLEPYWYSFVDKFGEDFLISYGTFFAHQAFYFGAFIPFFICDFLPFLQKYKIQQNKTNDWKSQLNCTFKVLLTQTLVQLPMMIIFHPAIHATGLRAKAPLPSLPYLLLTLTCSFIIEDFYFYWVHRALHHGIWYKYIHKMHHDHSAPFGITAEYAHPIETLILGVGTVIGPFLFSRDLFTLWVWLGVRLYQTVECHCGYDFPFNPTRLIPFWGGAKFHDFHHETFVGNYASTFTYLDAMFGTSDKYLKRLDERAAKKSQTKSE</sequence>
<comment type="subcellular location">
    <subcellularLocation>
        <location evidence="1">Membrane</location>
    </subcellularLocation>
</comment>
<keyword evidence="3 5" id="KW-1133">Transmembrane helix</keyword>
<evidence type="ECO:0000256" key="3">
    <source>
        <dbReference type="ARBA" id="ARBA00022989"/>
    </source>
</evidence>
<organism evidence="7 8">
    <name type="scientific">Polysphondylium violaceum</name>
    <dbReference type="NCBI Taxonomy" id="133409"/>
    <lineage>
        <taxon>Eukaryota</taxon>
        <taxon>Amoebozoa</taxon>
        <taxon>Evosea</taxon>
        <taxon>Eumycetozoa</taxon>
        <taxon>Dictyostelia</taxon>
        <taxon>Dictyosteliales</taxon>
        <taxon>Dictyosteliaceae</taxon>
        <taxon>Polysphondylium</taxon>
    </lineage>
</organism>
<dbReference type="Pfam" id="PF04116">
    <property type="entry name" value="FA_hydroxylase"/>
    <property type="match status" value="1"/>
</dbReference>
<proteinExistence type="predicted"/>
<feature type="transmembrane region" description="Helical" evidence="5">
    <location>
        <begin position="72"/>
        <end position="89"/>
    </location>
</feature>
<protein>
    <recommendedName>
        <fullName evidence="6">Fatty acid hydroxylase domain-containing protein</fullName>
    </recommendedName>
</protein>
<feature type="transmembrane region" description="Helical" evidence="5">
    <location>
        <begin position="33"/>
        <end position="51"/>
    </location>
</feature>
<dbReference type="GO" id="GO:0008610">
    <property type="term" value="P:lipid biosynthetic process"/>
    <property type="evidence" value="ECO:0007669"/>
    <property type="project" value="InterPro"/>
</dbReference>
<dbReference type="GO" id="GO:0005506">
    <property type="term" value="F:iron ion binding"/>
    <property type="evidence" value="ECO:0007669"/>
    <property type="project" value="InterPro"/>
</dbReference>
<dbReference type="Proteomes" id="UP000695562">
    <property type="component" value="Unassembled WGS sequence"/>
</dbReference>
<dbReference type="AlphaFoldDB" id="A0A8J4Q013"/>
<dbReference type="GO" id="GO:0016020">
    <property type="term" value="C:membrane"/>
    <property type="evidence" value="ECO:0007669"/>
    <property type="project" value="UniProtKB-SubCell"/>
</dbReference>